<dbReference type="AlphaFoldDB" id="A0A8K0IGP1"/>
<evidence type="ECO:0000256" key="1">
    <source>
        <dbReference type="SAM" id="MobiDB-lite"/>
    </source>
</evidence>
<keyword evidence="3" id="KW-1185">Reference proteome</keyword>
<proteinExistence type="predicted"/>
<reference evidence="2" key="2">
    <citation type="submission" date="2019-07" db="EMBL/GenBank/DDBJ databases">
        <authorList>
            <person name="Yang Y."/>
            <person name="Bocs S."/>
            <person name="Baudouin L."/>
        </authorList>
    </citation>
    <scope>NUCLEOTIDE SEQUENCE</scope>
    <source>
        <tissue evidence="2">Spear leaf of Hainan Tall coconut</tissue>
    </source>
</reference>
<dbReference type="Proteomes" id="UP000797356">
    <property type="component" value="Chromosome 8"/>
</dbReference>
<dbReference type="EMBL" id="CM017879">
    <property type="protein sequence ID" value="KAG1358624.1"/>
    <property type="molecule type" value="Genomic_DNA"/>
</dbReference>
<name>A0A8K0IGP1_COCNU</name>
<sequence length="210" mass="20711">MGISSSISARRTMADRGDSGGVSAVGGVATGPSEAAVAEEAQTMGISSSVSARRAMAKPMASGAISKGDGGDGVSVAGGAVVGLSEAAIAKAQTMGISSSISARRAMTELTASRAVSRGDRGDGVSTVEGMAVGPSEAAIAEEAIWDLASGNGDLVFDLGKKSNGEANGSNDALLDHDGGADGGWRRWRAANGGGEAVDKSLNGLDFFFL</sequence>
<protein>
    <submittedName>
        <fullName evidence="2">Uncharacterized protein</fullName>
    </submittedName>
</protein>
<evidence type="ECO:0000313" key="3">
    <source>
        <dbReference type="Proteomes" id="UP000797356"/>
    </source>
</evidence>
<comment type="caution">
    <text evidence="2">The sequence shown here is derived from an EMBL/GenBank/DDBJ whole genome shotgun (WGS) entry which is preliminary data.</text>
</comment>
<organism evidence="2 3">
    <name type="scientific">Cocos nucifera</name>
    <name type="common">Coconut palm</name>
    <dbReference type="NCBI Taxonomy" id="13894"/>
    <lineage>
        <taxon>Eukaryota</taxon>
        <taxon>Viridiplantae</taxon>
        <taxon>Streptophyta</taxon>
        <taxon>Embryophyta</taxon>
        <taxon>Tracheophyta</taxon>
        <taxon>Spermatophyta</taxon>
        <taxon>Magnoliopsida</taxon>
        <taxon>Liliopsida</taxon>
        <taxon>Arecaceae</taxon>
        <taxon>Arecoideae</taxon>
        <taxon>Cocoseae</taxon>
        <taxon>Attaleinae</taxon>
        <taxon>Cocos</taxon>
    </lineage>
</organism>
<accession>A0A8K0IGP1</accession>
<feature type="region of interest" description="Disordered" evidence="1">
    <location>
        <begin position="1"/>
        <end position="23"/>
    </location>
</feature>
<reference evidence="2" key="1">
    <citation type="journal article" date="2017" name="Gigascience">
        <title>The genome draft of coconut (Cocos nucifera).</title>
        <authorList>
            <person name="Xiao Y."/>
            <person name="Xu P."/>
            <person name="Fan H."/>
            <person name="Baudouin L."/>
            <person name="Xia W."/>
            <person name="Bocs S."/>
            <person name="Xu J."/>
            <person name="Li Q."/>
            <person name="Guo A."/>
            <person name="Zhou L."/>
            <person name="Li J."/>
            <person name="Wu Y."/>
            <person name="Ma Z."/>
            <person name="Armero A."/>
            <person name="Issali A.E."/>
            <person name="Liu N."/>
            <person name="Peng M."/>
            <person name="Yang Y."/>
        </authorList>
    </citation>
    <scope>NUCLEOTIDE SEQUENCE</scope>
    <source>
        <tissue evidence="2">Spear leaf of Hainan Tall coconut</tissue>
    </source>
</reference>
<evidence type="ECO:0000313" key="2">
    <source>
        <dbReference type="EMBL" id="KAG1358624.1"/>
    </source>
</evidence>
<gene>
    <name evidence="2" type="ORF">COCNU_08G000700</name>
</gene>